<feature type="compositionally biased region" description="Low complexity" evidence="1">
    <location>
        <begin position="69"/>
        <end position="89"/>
    </location>
</feature>
<sequence length="513" mass="55020">MSDQGRNTYLDDVLANQERLESDLRSRGFAGSNSGGSNSGANSGSNAGGAGSGRMAAAAPSLPAPSMPPQALAPSADRSAPGASAAASRGRGGRLERFAAEADAGRGSQPPGQAPANGVEVRITGVGRWKTVLVPPNAFVVHTRRGESKPRHIGLGMSFRYRPATDSFLVVPGAMQTILMNAFCICSELQGILVQAIVQWAIEDFGTAYRKLDFSDPEDPMRLVNLQLREQAEAAIKDKVATMSVHEVLSDRQPIIEELTARLRGVAEGSGEAEAGLGLRIVTVQIKEAVVSSKTLWENLQKPFRSEQGRLAALAELAAESAVTDSRMGEARKQETRRLSDERELSELRAQNAARDFDREAGEQARRDEQSQGNARKAAEEAHRTRLAALALERERHEQESAMARLRLAEEQELSRLRLEAELAAVRARHAADHDRQLMELEREQVRAEIANARSAAALQSELIGRLPEIVENLPAPSEYKAVTVGGADAGSLAGIVAQVSAVLSALRVGEEG</sequence>
<dbReference type="SUPFAM" id="SSF117892">
    <property type="entry name" value="Band 7/SPFH domain"/>
    <property type="match status" value="1"/>
</dbReference>
<feature type="compositionally biased region" description="Basic and acidic residues" evidence="1">
    <location>
        <begin position="327"/>
        <end position="347"/>
    </location>
</feature>
<dbReference type="Proteomes" id="UP000730482">
    <property type="component" value="Unassembled WGS sequence"/>
</dbReference>
<dbReference type="Gene3D" id="3.30.479.30">
    <property type="entry name" value="Band 7 domain"/>
    <property type="match status" value="1"/>
</dbReference>
<evidence type="ECO:0000313" key="4">
    <source>
        <dbReference type="Proteomes" id="UP000730482"/>
    </source>
</evidence>
<organism evidence="3 4">
    <name type="scientific">Catenulispora pinistramenti</name>
    <dbReference type="NCBI Taxonomy" id="2705254"/>
    <lineage>
        <taxon>Bacteria</taxon>
        <taxon>Bacillati</taxon>
        <taxon>Actinomycetota</taxon>
        <taxon>Actinomycetes</taxon>
        <taxon>Catenulisporales</taxon>
        <taxon>Catenulisporaceae</taxon>
        <taxon>Catenulispora</taxon>
    </lineage>
</organism>
<gene>
    <name evidence="3" type="ORF">KGQ19_41665</name>
</gene>
<proteinExistence type="predicted"/>
<accession>A0ABS5L574</accession>
<comment type="caution">
    <text evidence="3">The sequence shown here is derived from an EMBL/GenBank/DDBJ whole genome shotgun (WGS) entry which is preliminary data.</text>
</comment>
<dbReference type="RefSeq" id="WP_212019864.1">
    <property type="nucleotide sequence ID" value="NZ_JAAFYZ010000250.1"/>
</dbReference>
<name>A0ABS5L574_9ACTN</name>
<feature type="compositionally biased region" description="Basic and acidic residues" evidence="1">
    <location>
        <begin position="355"/>
        <end position="370"/>
    </location>
</feature>
<feature type="region of interest" description="Disordered" evidence="1">
    <location>
        <begin position="322"/>
        <end position="382"/>
    </location>
</feature>
<evidence type="ECO:0000256" key="1">
    <source>
        <dbReference type="SAM" id="MobiDB-lite"/>
    </source>
</evidence>
<dbReference type="InterPro" id="IPR001107">
    <property type="entry name" value="Band_7"/>
</dbReference>
<feature type="domain" description="Band 7" evidence="2">
    <location>
        <begin position="134"/>
        <end position="320"/>
    </location>
</feature>
<feature type="region of interest" description="Disordered" evidence="1">
    <location>
        <begin position="1"/>
        <end position="93"/>
    </location>
</feature>
<dbReference type="InterPro" id="IPR036013">
    <property type="entry name" value="Band_7/SPFH_dom_sf"/>
</dbReference>
<reference evidence="3 4" key="1">
    <citation type="submission" date="2020-02" db="EMBL/GenBank/DDBJ databases">
        <title>Acidophilic actinobacteria isolated from forest soil.</title>
        <authorList>
            <person name="Golinska P."/>
        </authorList>
    </citation>
    <scope>NUCLEOTIDE SEQUENCE [LARGE SCALE GENOMIC DNA]</scope>
    <source>
        <strain evidence="3 4">NL8</strain>
    </source>
</reference>
<evidence type="ECO:0000259" key="2">
    <source>
        <dbReference type="Pfam" id="PF01145"/>
    </source>
</evidence>
<dbReference type="EMBL" id="JAAFYZ010000250">
    <property type="protein sequence ID" value="MBS2553382.1"/>
    <property type="molecule type" value="Genomic_DNA"/>
</dbReference>
<protein>
    <recommendedName>
        <fullName evidence="2">Band 7 domain-containing protein</fullName>
    </recommendedName>
</protein>
<dbReference type="Pfam" id="PF01145">
    <property type="entry name" value="Band_7"/>
    <property type="match status" value="1"/>
</dbReference>
<evidence type="ECO:0000313" key="3">
    <source>
        <dbReference type="EMBL" id="MBS2553382.1"/>
    </source>
</evidence>
<keyword evidence="4" id="KW-1185">Reference proteome</keyword>